<evidence type="ECO:0000313" key="1">
    <source>
        <dbReference type="EMBL" id="SBW12789.1"/>
    </source>
</evidence>
<dbReference type="EMBL" id="FLUO01000003">
    <property type="protein sequence ID" value="SBW12789.1"/>
    <property type="molecule type" value="Genomic_DNA"/>
</dbReference>
<accession>A0A212KM92</accession>
<protein>
    <submittedName>
        <fullName evidence="1">Phage terminase</fullName>
    </submittedName>
</protein>
<dbReference type="AlphaFoldDB" id="A0A212KM92"/>
<sequence length="439" mass="48268">MEITLPHGWTPRDYQLPFLRAMAPRMAGGGGRAVLVWHRRSGKDATALNFAACAAHVRPGVYWHMLPTATQARKAVWDAVDGDGRRVLDRVFPKPLRAATSATEMKIALKCGSLWQLVGSDNFNALVGANPVGVVFSEYSLADPAAWDYVRPILAENGGWAVFIFTPRGRNHGHALLEMAKRNPAWFAQVLSVDDTRRADGTPVIPPAAIAEDRVAGMAEEVLRQEYWCSFDAALTGSYYGKALEAARAEGRIGRAAWEPALPVETWWDLGMADSTAIWFAQRAGAEVRLIDYLEASGEGLPYYVAALREKPYAYGRHIAPHDIAVRELGTGKSRRETAQALGVRFEIAPAQSLADGIEAVRGLLPRCWFDADACARGLEALTQYRRAWNDKTRDYMPTPLHDWTSHAADAFRYGAVARGAGRLGRAQLAAPTEFLVLR</sequence>
<proteinExistence type="predicted"/>
<reference evidence="1" key="1">
    <citation type="submission" date="2016-04" db="EMBL/GenBank/DDBJ databases">
        <authorList>
            <person name="Evans L.H."/>
            <person name="Alamgir A."/>
            <person name="Owens N."/>
            <person name="Weber N.D."/>
            <person name="Virtaneva K."/>
            <person name="Barbian K."/>
            <person name="Babar A."/>
            <person name="Rosenke K."/>
        </authorList>
    </citation>
    <scope>NUCLEOTIDE SEQUENCE</scope>
    <source>
        <strain evidence="1">86</strain>
    </source>
</reference>
<dbReference type="Gene3D" id="3.40.50.300">
    <property type="entry name" value="P-loop containing nucleotide triphosphate hydrolases"/>
    <property type="match status" value="1"/>
</dbReference>
<dbReference type="InterPro" id="IPR027417">
    <property type="entry name" value="P-loop_NTPase"/>
</dbReference>
<gene>
    <name evidence="1" type="ORF">KL86APRO_30280</name>
</gene>
<dbReference type="Gene3D" id="3.30.420.280">
    <property type="match status" value="1"/>
</dbReference>
<name>A0A212KM92_9PROT</name>
<organism evidence="1">
    <name type="scientific">uncultured Alphaproteobacteria bacterium</name>
    <dbReference type="NCBI Taxonomy" id="91750"/>
    <lineage>
        <taxon>Bacteria</taxon>
        <taxon>Pseudomonadati</taxon>
        <taxon>Pseudomonadota</taxon>
        <taxon>Alphaproteobacteria</taxon>
        <taxon>environmental samples</taxon>
    </lineage>
</organism>